<gene>
    <name evidence="4" type="ORF">C5O19_13950</name>
</gene>
<keyword evidence="5" id="KW-1185">Reference proteome</keyword>
<dbReference type="GO" id="GO:0016787">
    <property type="term" value="F:hydrolase activity"/>
    <property type="evidence" value="ECO:0007669"/>
    <property type="project" value="UniProtKB-KW"/>
</dbReference>
<name>A0A2S7ISK3_9BACT</name>
<dbReference type="InterPro" id="IPR015797">
    <property type="entry name" value="NUDIX_hydrolase-like_dom_sf"/>
</dbReference>
<evidence type="ECO:0000259" key="3">
    <source>
        <dbReference type="PROSITE" id="PS51462"/>
    </source>
</evidence>
<dbReference type="InterPro" id="IPR000086">
    <property type="entry name" value="NUDIX_hydrolase_dom"/>
</dbReference>
<sequence>MSTEVLEKFGGYVRVRVCGIAVEDDRILLIRHKALFEDGPFWAPPGGSLEFGESIPQALVREFNEETQLQVRVGELLYVNEFIRSPLHTLEVFFRVFIESGQLQLGHDPEFQQQIMEEAAWLSWEELQALPDVQVHSVFRKYTQLSDLLQPGGYGLQ</sequence>
<dbReference type="Gene3D" id="3.90.79.10">
    <property type="entry name" value="Nucleoside Triphosphate Pyrophosphohydrolase"/>
    <property type="match status" value="1"/>
</dbReference>
<dbReference type="Proteomes" id="UP000239590">
    <property type="component" value="Unassembled WGS sequence"/>
</dbReference>
<comment type="caution">
    <text evidence="4">The sequence shown here is derived from an EMBL/GenBank/DDBJ whole genome shotgun (WGS) entry which is preliminary data.</text>
</comment>
<proteinExistence type="predicted"/>
<evidence type="ECO:0000313" key="5">
    <source>
        <dbReference type="Proteomes" id="UP000239590"/>
    </source>
</evidence>
<dbReference type="PANTHER" id="PTHR43046:SF16">
    <property type="entry name" value="ADP-RIBOSE PYROPHOSPHATASE YJHB-RELATED"/>
    <property type="match status" value="1"/>
</dbReference>
<dbReference type="RefSeq" id="WP_104713187.1">
    <property type="nucleotide sequence ID" value="NZ_PTRA01000001.1"/>
</dbReference>
<dbReference type="AlphaFoldDB" id="A0A2S7ISK3"/>
<organism evidence="4 5">
    <name type="scientific">Siphonobacter curvatus</name>
    <dbReference type="NCBI Taxonomy" id="2094562"/>
    <lineage>
        <taxon>Bacteria</taxon>
        <taxon>Pseudomonadati</taxon>
        <taxon>Bacteroidota</taxon>
        <taxon>Cytophagia</taxon>
        <taxon>Cytophagales</taxon>
        <taxon>Cytophagaceae</taxon>
        <taxon>Siphonobacter</taxon>
    </lineage>
</organism>
<evidence type="ECO:0000313" key="4">
    <source>
        <dbReference type="EMBL" id="PQA60669.1"/>
    </source>
</evidence>
<dbReference type="PROSITE" id="PS51462">
    <property type="entry name" value="NUDIX"/>
    <property type="match status" value="1"/>
</dbReference>
<comment type="cofactor">
    <cofactor evidence="1">
        <name>Mg(2+)</name>
        <dbReference type="ChEBI" id="CHEBI:18420"/>
    </cofactor>
</comment>
<dbReference type="SUPFAM" id="SSF55811">
    <property type="entry name" value="Nudix"/>
    <property type="match status" value="1"/>
</dbReference>
<evidence type="ECO:0000256" key="2">
    <source>
        <dbReference type="ARBA" id="ARBA00022801"/>
    </source>
</evidence>
<dbReference type="OrthoDB" id="9810648at2"/>
<accession>A0A2S7ISK3</accession>
<dbReference type="EMBL" id="PTRA01000001">
    <property type="protein sequence ID" value="PQA60669.1"/>
    <property type="molecule type" value="Genomic_DNA"/>
</dbReference>
<dbReference type="CDD" id="cd18880">
    <property type="entry name" value="NUDIX_ADPRase"/>
    <property type="match status" value="1"/>
</dbReference>
<protein>
    <submittedName>
        <fullName evidence="4">NUDIX hydrolase</fullName>
    </submittedName>
</protein>
<feature type="domain" description="Nudix hydrolase" evidence="3">
    <location>
        <begin position="11"/>
        <end position="148"/>
    </location>
</feature>
<evidence type="ECO:0000256" key="1">
    <source>
        <dbReference type="ARBA" id="ARBA00001946"/>
    </source>
</evidence>
<dbReference type="PANTHER" id="PTHR43046">
    <property type="entry name" value="GDP-MANNOSE MANNOSYL HYDROLASE"/>
    <property type="match status" value="1"/>
</dbReference>
<reference evidence="5" key="1">
    <citation type="submission" date="2018-02" db="EMBL/GenBank/DDBJ databases">
        <title>Genome sequencing of Solimonas sp. HR-BB.</title>
        <authorList>
            <person name="Lee Y."/>
            <person name="Jeon C.O."/>
        </authorList>
    </citation>
    <scope>NUCLEOTIDE SEQUENCE [LARGE SCALE GENOMIC DNA]</scope>
    <source>
        <strain evidence="5">HR-U</strain>
    </source>
</reference>
<dbReference type="Pfam" id="PF00293">
    <property type="entry name" value="NUDIX"/>
    <property type="match status" value="1"/>
</dbReference>
<keyword evidence="2 4" id="KW-0378">Hydrolase</keyword>